<evidence type="ECO:0000313" key="3">
    <source>
        <dbReference type="Proteomes" id="UP000015106"/>
    </source>
</evidence>
<protein>
    <submittedName>
        <fullName evidence="2">Uncharacterized protein</fullName>
    </submittedName>
</protein>
<dbReference type="AlphaFoldDB" id="A0A8R7Q4S8"/>
<dbReference type="Gramene" id="TuG1812G0400001881.01.T02">
    <property type="protein sequence ID" value="TuG1812G0400001881.01.T02"/>
    <property type="gene ID" value="TuG1812G0400001881.01"/>
</dbReference>
<keyword evidence="3" id="KW-1185">Reference proteome</keyword>
<evidence type="ECO:0000313" key="2">
    <source>
        <dbReference type="EnsemblPlants" id="TuG1812G0400001881.01.T02"/>
    </source>
</evidence>
<dbReference type="Proteomes" id="UP000015106">
    <property type="component" value="Chromosome 4"/>
</dbReference>
<reference evidence="2" key="2">
    <citation type="submission" date="2018-03" db="EMBL/GenBank/DDBJ databases">
        <title>The Triticum urartu genome reveals the dynamic nature of wheat genome evolution.</title>
        <authorList>
            <person name="Ling H."/>
            <person name="Ma B."/>
            <person name="Shi X."/>
            <person name="Liu H."/>
            <person name="Dong L."/>
            <person name="Sun H."/>
            <person name="Cao Y."/>
            <person name="Gao Q."/>
            <person name="Zheng S."/>
            <person name="Li Y."/>
            <person name="Yu Y."/>
            <person name="Du H."/>
            <person name="Qi M."/>
            <person name="Li Y."/>
            <person name="Yu H."/>
            <person name="Cui Y."/>
            <person name="Wang N."/>
            <person name="Chen C."/>
            <person name="Wu H."/>
            <person name="Zhao Y."/>
            <person name="Zhang J."/>
            <person name="Li Y."/>
            <person name="Zhou W."/>
            <person name="Zhang B."/>
            <person name="Hu W."/>
            <person name="Eijk M."/>
            <person name="Tang J."/>
            <person name="Witsenboer H."/>
            <person name="Zhao S."/>
            <person name="Li Z."/>
            <person name="Zhang A."/>
            <person name="Wang D."/>
            <person name="Liang C."/>
        </authorList>
    </citation>
    <scope>NUCLEOTIDE SEQUENCE [LARGE SCALE GENOMIC DNA]</scope>
    <source>
        <strain evidence="2">cv. G1812</strain>
    </source>
</reference>
<organism evidence="2 3">
    <name type="scientific">Triticum urartu</name>
    <name type="common">Red wild einkorn</name>
    <name type="synonym">Crithodium urartu</name>
    <dbReference type="NCBI Taxonomy" id="4572"/>
    <lineage>
        <taxon>Eukaryota</taxon>
        <taxon>Viridiplantae</taxon>
        <taxon>Streptophyta</taxon>
        <taxon>Embryophyta</taxon>
        <taxon>Tracheophyta</taxon>
        <taxon>Spermatophyta</taxon>
        <taxon>Magnoliopsida</taxon>
        <taxon>Liliopsida</taxon>
        <taxon>Poales</taxon>
        <taxon>Poaceae</taxon>
        <taxon>BOP clade</taxon>
        <taxon>Pooideae</taxon>
        <taxon>Triticodae</taxon>
        <taxon>Triticeae</taxon>
        <taxon>Triticinae</taxon>
        <taxon>Triticum</taxon>
    </lineage>
</organism>
<reference evidence="3" key="1">
    <citation type="journal article" date="2013" name="Nature">
        <title>Draft genome of the wheat A-genome progenitor Triticum urartu.</title>
        <authorList>
            <person name="Ling H.Q."/>
            <person name="Zhao S."/>
            <person name="Liu D."/>
            <person name="Wang J."/>
            <person name="Sun H."/>
            <person name="Zhang C."/>
            <person name="Fan H."/>
            <person name="Li D."/>
            <person name="Dong L."/>
            <person name="Tao Y."/>
            <person name="Gao C."/>
            <person name="Wu H."/>
            <person name="Li Y."/>
            <person name="Cui Y."/>
            <person name="Guo X."/>
            <person name="Zheng S."/>
            <person name="Wang B."/>
            <person name="Yu K."/>
            <person name="Liang Q."/>
            <person name="Yang W."/>
            <person name="Lou X."/>
            <person name="Chen J."/>
            <person name="Feng M."/>
            <person name="Jian J."/>
            <person name="Zhang X."/>
            <person name="Luo G."/>
            <person name="Jiang Y."/>
            <person name="Liu J."/>
            <person name="Wang Z."/>
            <person name="Sha Y."/>
            <person name="Zhang B."/>
            <person name="Wu H."/>
            <person name="Tang D."/>
            <person name="Shen Q."/>
            <person name="Xue P."/>
            <person name="Zou S."/>
            <person name="Wang X."/>
            <person name="Liu X."/>
            <person name="Wang F."/>
            <person name="Yang Y."/>
            <person name="An X."/>
            <person name="Dong Z."/>
            <person name="Zhang K."/>
            <person name="Zhang X."/>
            <person name="Luo M.C."/>
            <person name="Dvorak J."/>
            <person name="Tong Y."/>
            <person name="Wang J."/>
            <person name="Yang H."/>
            <person name="Li Z."/>
            <person name="Wang D."/>
            <person name="Zhang A."/>
            <person name="Wang J."/>
        </authorList>
    </citation>
    <scope>NUCLEOTIDE SEQUENCE</scope>
    <source>
        <strain evidence="3">cv. G1812</strain>
    </source>
</reference>
<proteinExistence type="predicted"/>
<accession>A0A8R7Q4S8</accession>
<keyword evidence="1" id="KW-1133">Transmembrane helix</keyword>
<name>A0A8R7Q4S8_TRIUA</name>
<reference evidence="2" key="3">
    <citation type="submission" date="2022-06" db="UniProtKB">
        <authorList>
            <consortium name="EnsemblPlants"/>
        </authorList>
    </citation>
    <scope>IDENTIFICATION</scope>
</reference>
<keyword evidence="1" id="KW-0472">Membrane</keyword>
<keyword evidence="1" id="KW-0812">Transmembrane</keyword>
<sequence length="69" mass="8074">MDYASLRFNRDNLLQLIELHAETCVLFLNILGINSPLMRSLNFLRILYLLNYFLQITMLGFTNACNAFK</sequence>
<evidence type="ECO:0000256" key="1">
    <source>
        <dbReference type="SAM" id="Phobius"/>
    </source>
</evidence>
<dbReference type="EnsemblPlants" id="TuG1812G0400001881.01.T02">
    <property type="protein sequence ID" value="TuG1812G0400001881.01.T02"/>
    <property type="gene ID" value="TuG1812G0400001881.01"/>
</dbReference>
<feature type="transmembrane region" description="Helical" evidence="1">
    <location>
        <begin position="46"/>
        <end position="68"/>
    </location>
</feature>